<keyword evidence="2" id="KW-1185">Reference proteome</keyword>
<organism evidence="1 2">
    <name type="scientific">Dactylonectria macrodidyma</name>
    <dbReference type="NCBI Taxonomy" id="307937"/>
    <lineage>
        <taxon>Eukaryota</taxon>
        <taxon>Fungi</taxon>
        <taxon>Dikarya</taxon>
        <taxon>Ascomycota</taxon>
        <taxon>Pezizomycotina</taxon>
        <taxon>Sordariomycetes</taxon>
        <taxon>Hypocreomycetidae</taxon>
        <taxon>Hypocreales</taxon>
        <taxon>Nectriaceae</taxon>
        <taxon>Dactylonectria</taxon>
    </lineage>
</organism>
<dbReference type="EMBL" id="JAGMUV010000016">
    <property type="protein sequence ID" value="KAH7132707.1"/>
    <property type="molecule type" value="Genomic_DNA"/>
</dbReference>
<dbReference type="Proteomes" id="UP000738349">
    <property type="component" value="Unassembled WGS sequence"/>
</dbReference>
<dbReference type="OrthoDB" id="5800476at2759"/>
<keyword evidence="1" id="KW-0808">Transferase</keyword>
<keyword evidence="1" id="KW-0418">Kinase</keyword>
<dbReference type="GO" id="GO:0016301">
    <property type="term" value="F:kinase activity"/>
    <property type="evidence" value="ECO:0007669"/>
    <property type="project" value="UniProtKB-KW"/>
</dbReference>
<gene>
    <name evidence="1" type="ORF">EDB81DRAFT_859400</name>
</gene>
<name>A0A9P9ITE1_9HYPO</name>
<proteinExistence type="predicted"/>
<comment type="caution">
    <text evidence="1">The sequence shown here is derived from an EMBL/GenBank/DDBJ whole genome shotgun (WGS) entry which is preliminary data.</text>
</comment>
<dbReference type="SUPFAM" id="SSF56112">
    <property type="entry name" value="Protein kinase-like (PK-like)"/>
    <property type="match status" value="1"/>
</dbReference>
<dbReference type="InterPro" id="IPR011009">
    <property type="entry name" value="Kinase-like_dom_sf"/>
</dbReference>
<evidence type="ECO:0000313" key="1">
    <source>
        <dbReference type="EMBL" id="KAH7132707.1"/>
    </source>
</evidence>
<reference evidence="1" key="1">
    <citation type="journal article" date="2021" name="Nat. Commun.">
        <title>Genetic determinants of endophytism in the Arabidopsis root mycobiome.</title>
        <authorList>
            <person name="Mesny F."/>
            <person name="Miyauchi S."/>
            <person name="Thiergart T."/>
            <person name="Pickel B."/>
            <person name="Atanasova L."/>
            <person name="Karlsson M."/>
            <person name="Huettel B."/>
            <person name="Barry K.W."/>
            <person name="Haridas S."/>
            <person name="Chen C."/>
            <person name="Bauer D."/>
            <person name="Andreopoulos W."/>
            <person name="Pangilinan J."/>
            <person name="LaButti K."/>
            <person name="Riley R."/>
            <person name="Lipzen A."/>
            <person name="Clum A."/>
            <person name="Drula E."/>
            <person name="Henrissat B."/>
            <person name="Kohler A."/>
            <person name="Grigoriev I.V."/>
            <person name="Martin F.M."/>
            <person name="Hacquard S."/>
        </authorList>
    </citation>
    <scope>NUCLEOTIDE SEQUENCE</scope>
    <source>
        <strain evidence="1">MPI-CAGE-AT-0147</strain>
    </source>
</reference>
<sequence length="229" mass="26493">MGTHNKIFLIDPAMAKPYQDPKNKKRIPYGDNRPVVGTARYMSINTHLGQEQSRRDDLEGVGYVLIYFLKGRLPWQGLGALAMKEKQKYERIGKKKQIKSIKDLREGCPDEFGEYLRCVRSLSFDHWLEDPLNMAQPRPSENRKIFYDAKEQTTLYEIVMFAGAYIRGLKHLQIQIKATNKISAQKDIASDNKNTIRELKEMLNEVRSLIENSLLPVGGSRHFTTYWPS</sequence>
<accession>A0A9P9ITE1</accession>
<protein>
    <submittedName>
        <fullName evidence="1">Kinase-like domain-containing protein</fullName>
    </submittedName>
</protein>
<dbReference type="PANTHER" id="PTHR11909">
    <property type="entry name" value="CASEIN KINASE-RELATED"/>
    <property type="match status" value="1"/>
</dbReference>
<evidence type="ECO:0000313" key="2">
    <source>
        <dbReference type="Proteomes" id="UP000738349"/>
    </source>
</evidence>
<dbReference type="Gene3D" id="1.10.510.10">
    <property type="entry name" value="Transferase(Phosphotransferase) domain 1"/>
    <property type="match status" value="1"/>
</dbReference>
<dbReference type="InterPro" id="IPR050235">
    <property type="entry name" value="CK1_Ser-Thr_kinase"/>
</dbReference>
<dbReference type="AlphaFoldDB" id="A0A9P9ITE1"/>